<dbReference type="Proteomes" id="UP000677054">
    <property type="component" value="Unassembled WGS sequence"/>
</dbReference>
<dbReference type="InterPro" id="IPR017956">
    <property type="entry name" value="AT_hook_DNA-bd_motif"/>
</dbReference>
<dbReference type="AlphaFoldDB" id="A0A7R9FR01"/>
<feature type="region of interest" description="Disordered" evidence="1">
    <location>
        <begin position="103"/>
        <end position="123"/>
    </location>
</feature>
<dbReference type="EMBL" id="CAJPEV010003757">
    <property type="protein sequence ID" value="CAG0900479.1"/>
    <property type="molecule type" value="Genomic_DNA"/>
</dbReference>
<feature type="region of interest" description="Disordered" evidence="1">
    <location>
        <begin position="34"/>
        <end position="70"/>
    </location>
</feature>
<dbReference type="PRINTS" id="PR00929">
    <property type="entry name" value="ATHOOK"/>
</dbReference>
<keyword evidence="3" id="KW-1185">Reference proteome</keyword>
<name>A0A7R9FR01_9CRUS</name>
<feature type="non-terminal residue" evidence="2">
    <location>
        <position position="323"/>
    </location>
</feature>
<dbReference type="EMBL" id="LR903274">
    <property type="protein sequence ID" value="CAD7251713.1"/>
    <property type="molecule type" value="Genomic_DNA"/>
</dbReference>
<feature type="compositionally biased region" description="Basic and acidic residues" evidence="1">
    <location>
        <begin position="103"/>
        <end position="116"/>
    </location>
</feature>
<proteinExistence type="predicted"/>
<accession>A0A7R9FR01</accession>
<organism evidence="2">
    <name type="scientific">Darwinula stevensoni</name>
    <dbReference type="NCBI Taxonomy" id="69355"/>
    <lineage>
        <taxon>Eukaryota</taxon>
        <taxon>Metazoa</taxon>
        <taxon>Ecdysozoa</taxon>
        <taxon>Arthropoda</taxon>
        <taxon>Crustacea</taxon>
        <taxon>Oligostraca</taxon>
        <taxon>Ostracoda</taxon>
        <taxon>Podocopa</taxon>
        <taxon>Podocopida</taxon>
        <taxon>Darwinulocopina</taxon>
        <taxon>Darwinuloidea</taxon>
        <taxon>Darwinulidae</taxon>
        <taxon>Darwinula</taxon>
    </lineage>
</organism>
<feature type="compositionally biased region" description="Polar residues" evidence="1">
    <location>
        <begin position="137"/>
        <end position="147"/>
    </location>
</feature>
<evidence type="ECO:0000256" key="1">
    <source>
        <dbReference type="SAM" id="MobiDB-lite"/>
    </source>
</evidence>
<dbReference type="GO" id="GO:0003677">
    <property type="term" value="F:DNA binding"/>
    <property type="evidence" value="ECO:0007669"/>
    <property type="project" value="InterPro"/>
</dbReference>
<evidence type="ECO:0000313" key="3">
    <source>
        <dbReference type="Proteomes" id="UP000677054"/>
    </source>
</evidence>
<feature type="compositionally biased region" description="Basic and acidic residues" evidence="1">
    <location>
        <begin position="291"/>
        <end position="307"/>
    </location>
</feature>
<evidence type="ECO:0000313" key="2">
    <source>
        <dbReference type="EMBL" id="CAD7251713.1"/>
    </source>
</evidence>
<reference evidence="2" key="1">
    <citation type="submission" date="2020-11" db="EMBL/GenBank/DDBJ databases">
        <authorList>
            <person name="Tran Van P."/>
        </authorList>
    </citation>
    <scope>NUCLEOTIDE SEQUENCE</scope>
</reference>
<feature type="region of interest" description="Disordered" evidence="1">
    <location>
        <begin position="136"/>
        <end position="160"/>
    </location>
</feature>
<protein>
    <submittedName>
        <fullName evidence="2">Uncharacterized protein</fullName>
    </submittedName>
</protein>
<feature type="region of interest" description="Disordered" evidence="1">
    <location>
        <begin position="291"/>
        <end position="323"/>
    </location>
</feature>
<gene>
    <name evidence="2" type="ORF">DSTB1V02_LOCUS11475</name>
</gene>
<sequence length="323" mass="36328">MECQSKGEIGVVTLGFRMGSRSCRMDHVNRLPCAGMDSEHPFREPSPVMTERSPSTPRPNDSPGDHPASSAQCAVFSFNKKWIYFQARSRSIIVMVSENKQDRGRPLKTKGNKEEYPGIISAKPHENPCNVEVRSSALHSTPRTGWNVTKGGRLGTADVDGPSMLKGASFQRRERGRSFPASAFMVTTKQFPFKCAVFSFNKKWIYFQARSRSIIVMVSENKQDRGRPLKTKGNKEEYPGIISAKPHENPCNVEVRSSALHSKCAVFSFNKKWIYFQARSRSIIVMVSENKQDRGRPLKTKGNKEEYPGIISAKPHENPCNVE</sequence>